<dbReference type="InterPro" id="IPR013216">
    <property type="entry name" value="Methyltransf_11"/>
</dbReference>
<organism evidence="3 4">
    <name type="scientific">Agromyces tardus</name>
    <dbReference type="NCBI Taxonomy" id="2583849"/>
    <lineage>
        <taxon>Bacteria</taxon>
        <taxon>Bacillati</taxon>
        <taxon>Actinomycetota</taxon>
        <taxon>Actinomycetes</taxon>
        <taxon>Micrococcales</taxon>
        <taxon>Microbacteriaceae</taxon>
        <taxon>Agromyces</taxon>
    </lineage>
</organism>
<feature type="domain" description="Methyltransferase type 11" evidence="2">
    <location>
        <begin position="71"/>
        <end position="165"/>
    </location>
</feature>
<feature type="region of interest" description="Disordered" evidence="1">
    <location>
        <begin position="1"/>
        <end position="38"/>
    </location>
</feature>
<dbReference type="InterPro" id="IPR052356">
    <property type="entry name" value="Thiol_S-MT"/>
</dbReference>
<comment type="caution">
    <text evidence="3">The sequence shown here is derived from an EMBL/GenBank/DDBJ whole genome shotgun (WGS) entry which is preliminary data.</text>
</comment>
<dbReference type="CDD" id="cd02440">
    <property type="entry name" value="AdoMet_MTases"/>
    <property type="match status" value="1"/>
</dbReference>
<feature type="compositionally biased region" description="Low complexity" evidence="1">
    <location>
        <begin position="9"/>
        <end position="20"/>
    </location>
</feature>
<feature type="compositionally biased region" description="Basic and acidic residues" evidence="1">
    <location>
        <begin position="28"/>
        <end position="38"/>
    </location>
</feature>
<dbReference type="OrthoDB" id="65624at2"/>
<keyword evidence="4" id="KW-1185">Reference proteome</keyword>
<sequence>MPRGRCSPSAARRSTRCCPSSRPPPRSRALDAGERAWSHDRMDDALPELIDDDALDDLEREAVGRLRGRVLEVGAGEGENFGAFHADVEWIGLEPDDERRAELATRARAWGHRAEPLAAKAERIPLPDHSVDAVVGTYVLCSVDDQSAALAEVRRVLVPGGRILFVDHVAAPPHTLKRAVQRIATPITRRCCHGCHWDRDTEAALVAAGFTGDDVRRVRVPSFPFGPTRVLLFGGHTGPADPPTAHTEDS</sequence>
<dbReference type="GO" id="GO:0032259">
    <property type="term" value="P:methylation"/>
    <property type="evidence" value="ECO:0007669"/>
    <property type="project" value="UniProtKB-KW"/>
</dbReference>
<evidence type="ECO:0000256" key="1">
    <source>
        <dbReference type="SAM" id="MobiDB-lite"/>
    </source>
</evidence>
<dbReference type="EMBL" id="RHHB01000001">
    <property type="protein sequence ID" value="RNB52433.1"/>
    <property type="molecule type" value="Genomic_DNA"/>
</dbReference>
<keyword evidence="3" id="KW-0489">Methyltransferase</keyword>
<accession>A0A3M8AMW3</accession>
<dbReference type="GO" id="GO:0008757">
    <property type="term" value="F:S-adenosylmethionine-dependent methyltransferase activity"/>
    <property type="evidence" value="ECO:0007669"/>
    <property type="project" value="InterPro"/>
</dbReference>
<dbReference type="Pfam" id="PF08241">
    <property type="entry name" value="Methyltransf_11"/>
    <property type="match status" value="1"/>
</dbReference>
<reference evidence="3 4" key="1">
    <citation type="submission" date="2018-10" db="EMBL/GenBank/DDBJ databases">
        <title>Isolation, diversity and antibacterial activity of antinobacteria from the wheat rhizosphere soil.</title>
        <authorList>
            <person name="Sun T."/>
        </authorList>
    </citation>
    <scope>NUCLEOTIDE SEQUENCE [LARGE SCALE GENOMIC DNA]</scope>
    <source>
        <strain evidence="3 4">SJ-23</strain>
    </source>
</reference>
<evidence type="ECO:0000259" key="2">
    <source>
        <dbReference type="Pfam" id="PF08241"/>
    </source>
</evidence>
<evidence type="ECO:0000313" key="3">
    <source>
        <dbReference type="EMBL" id="RNB52433.1"/>
    </source>
</evidence>
<name>A0A3M8AMW3_9MICO</name>
<dbReference type="AlphaFoldDB" id="A0A3M8AMW3"/>
<protein>
    <submittedName>
        <fullName evidence="3">SAM-dependent methyltransferase</fullName>
    </submittedName>
</protein>
<dbReference type="PANTHER" id="PTHR45036">
    <property type="entry name" value="METHYLTRANSFERASE LIKE 7B"/>
    <property type="match status" value="1"/>
</dbReference>
<evidence type="ECO:0000313" key="4">
    <source>
        <dbReference type="Proteomes" id="UP000275048"/>
    </source>
</evidence>
<dbReference type="InterPro" id="IPR029063">
    <property type="entry name" value="SAM-dependent_MTases_sf"/>
</dbReference>
<dbReference type="Gene3D" id="3.40.50.150">
    <property type="entry name" value="Vaccinia Virus protein VP39"/>
    <property type="match status" value="1"/>
</dbReference>
<keyword evidence="3" id="KW-0808">Transferase</keyword>
<dbReference type="SUPFAM" id="SSF53335">
    <property type="entry name" value="S-adenosyl-L-methionine-dependent methyltransferases"/>
    <property type="match status" value="1"/>
</dbReference>
<dbReference type="PANTHER" id="PTHR45036:SF1">
    <property type="entry name" value="METHYLTRANSFERASE LIKE 7A"/>
    <property type="match status" value="1"/>
</dbReference>
<proteinExistence type="predicted"/>
<dbReference type="Proteomes" id="UP000275048">
    <property type="component" value="Unassembled WGS sequence"/>
</dbReference>
<gene>
    <name evidence="3" type="ORF">EDM22_01695</name>
</gene>